<dbReference type="PROSITE" id="PS00105">
    <property type="entry name" value="AA_TRANSFER_CLASS_1"/>
    <property type="match status" value="1"/>
</dbReference>
<accession>A0A2N9F6I0</accession>
<feature type="modified residue" description="N6-(pyridoxal phosphate)lysine" evidence="5">
    <location>
        <position position="250"/>
    </location>
</feature>
<organism evidence="7">
    <name type="scientific">Fagus sylvatica</name>
    <name type="common">Beechnut</name>
    <dbReference type="NCBI Taxonomy" id="28930"/>
    <lineage>
        <taxon>Eukaryota</taxon>
        <taxon>Viridiplantae</taxon>
        <taxon>Streptophyta</taxon>
        <taxon>Embryophyta</taxon>
        <taxon>Tracheophyta</taxon>
        <taxon>Spermatophyta</taxon>
        <taxon>Magnoliopsida</taxon>
        <taxon>eudicotyledons</taxon>
        <taxon>Gunneridae</taxon>
        <taxon>Pentapetalae</taxon>
        <taxon>rosids</taxon>
        <taxon>fabids</taxon>
        <taxon>Fagales</taxon>
        <taxon>Fagaceae</taxon>
        <taxon>Fagus</taxon>
    </lineage>
</organism>
<name>A0A2N9F6I0_FAGSY</name>
<dbReference type="InterPro" id="IPR015424">
    <property type="entry name" value="PyrdxlP-dep_Trfase"/>
</dbReference>
<dbReference type="PANTHER" id="PTHR45744">
    <property type="entry name" value="TYROSINE AMINOTRANSFERASE"/>
    <property type="match status" value="1"/>
</dbReference>
<keyword evidence="3 4" id="KW-0663">Pyridoxal phosphate</keyword>
<evidence type="ECO:0000256" key="3">
    <source>
        <dbReference type="ARBA" id="ARBA00022898"/>
    </source>
</evidence>
<dbReference type="PANTHER" id="PTHR45744:SF36">
    <property type="entry name" value="AMINOTRANSFERASE CLASS I_CLASSII DOMAIN-CONTAINING PROTEIN"/>
    <property type="match status" value="1"/>
</dbReference>
<feature type="domain" description="Aminotransferase class I/classII large" evidence="6">
    <location>
        <begin position="43"/>
        <end position="401"/>
    </location>
</feature>
<evidence type="ECO:0000256" key="2">
    <source>
        <dbReference type="ARBA" id="ARBA00007441"/>
    </source>
</evidence>
<evidence type="ECO:0000313" key="7">
    <source>
        <dbReference type="EMBL" id="SPC82491.1"/>
    </source>
</evidence>
<dbReference type="GO" id="GO:0004838">
    <property type="term" value="F:L-tyrosine-2-oxoglutarate transaminase activity"/>
    <property type="evidence" value="ECO:0007669"/>
    <property type="project" value="TreeGrafter"/>
</dbReference>
<evidence type="ECO:0000256" key="5">
    <source>
        <dbReference type="PIRSR" id="PIRSR000517-1"/>
    </source>
</evidence>
<dbReference type="Pfam" id="PF00155">
    <property type="entry name" value="Aminotran_1_2"/>
    <property type="match status" value="1"/>
</dbReference>
<dbReference type="InterPro" id="IPR015422">
    <property type="entry name" value="PyrdxlP-dep_Trfase_small"/>
</dbReference>
<dbReference type="InterPro" id="IPR004838">
    <property type="entry name" value="NHTrfase_class1_PyrdxlP-BS"/>
</dbReference>
<protein>
    <recommendedName>
        <fullName evidence="6">Aminotransferase class I/classII large domain-containing protein</fullName>
    </recommendedName>
</protein>
<sequence length="417" mass="46172">MENGAKTWNFWGNNEEAPSRTSVRAILMKIMGSVDKDDPRPTVPLGHGDPSPFPSFRTTTVAEDAIVDAVRSAKFNSYPPTNGIVPARRAIADYLSRDLPYTLSQDEVFLTIGCIQAIDITLTVLACPGANILLPRPCFPYYDAHAAFLNLEVRYFDLNPEKGWEVDIESLEAIADENTVAMVIINPGNPCGSVYTHQHLKKIAETARKLGIMVIADEVYHHLTFGTNPFVPMGVFGSIVPVITVGSISKRWLVPGWRLGWIVTNDPNGILRKSGVVERIIGRLSMTPDPPTFIQGAVPQILEKTGEDFFTKTIDILREVASICYDRIIEIPCITCPHKPEGSMFVMVKLDPSLLEDINDDMDFCLKLAIEESVIVLPGMAVGMTNWLRITFAVEPSALEDGFGRIKAFCQRHAKKQ</sequence>
<dbReference type="NCBIfam" id="TIGR01265">
    <property type="entry name" value="tyr_nico_aTase"/>
    <property type="match status" value="1"/>
</dbReference>
<dbReference type="GO" id="GO:0006572">
    <property type="term" value="P:L-tyrosine catabolic process"/>
    <property type="evidence" value="ECO:0007669"/>
    <property type="project" value="TreeGrafter"/>
</dbReference>
<dbReference type="AlphaFoldDB" id="A0A2N9F6I0"/>
<dbReference type="Gene3D" id="3.40.640.10">
    <property type="entry name" value="Type I PLP-dependent aspartate aminotransferase-like (Major domain)"/>
    <property type="match status" value="1"/>
</dbReference>
<proteinExistence type="inferred from homology"/>
<evidence type="ECO:0000259" key="6">
    <source>
        <dbReference type="Pfam" id="PF00155"/>
    </source>
</evidence>
<dbReference type="FunFam" id="3.40.640.10:FF:000048">
    <property type="entry name" value="tyrosine aminotransferase"/>
    <property type="match status" value="1"/>
</dbReference>
<dbReference type="EMBL" id="OIVN01000582">
    <property type="protein sequence ID" value="SPC82491.1"/>
    <property type="molecule type" value="Genomic_DNA"/>
</dbReference>
<dbReference type="Gene3D" id="3.90.1150.10">
    <property type="entry name" value="Aspartate Aminotransferase, domain 1"/>
    <property type="match status" value="1"/>
</dbReference>
<comment type="similarity">
    <text evidence="2 4">Belongs to the class-I pyridoxal-phosphate-dependent aminotransferase family.</text>
</comment>
<evidence type="ECO:0000256" key="4">
    <source>
        <dbReference type="PIRNR" id="PIRNR000517"/>
    </source>
</evidence>
<gene>
    <name evidence="7" type="ORF">FSB_LOCUS10373</name>
</gene>
<dbReference type="CDD" id="cd00609">
    <property type="entry name" value="AAT_like"/>
    <property type="match status" value="1"/>
</dbReference>
<dbReference type="FunFam" id="3.90.1150.10:FF:000040">
    <property type="entry name" value="Tyrosine aminotransferase"/>
    <property type="match status" value="1"/>
</dbReference>
<dbReference type="SUPFAM" id="SSF53383">
    <property type="entry name" value="PLP-dependent transferases"/>
    <property type="match status" value="1"/>
</dbReference>
<dbReference type="PIRSF" id="PIRSF000517">
    <property type="entry name" value="Tyr_transaminase"/>
    <property type="match status" value="1"/>
</dbReference>
<evidence type="ECO:0000256" key="1">
    <source>
        <dbReference type="ARBA" id="ARBA00001933"/>
    </source>
</evidence>
<dbReference type="InterPro" id="IPR005958">
    <property type="entry name" value="TyrNic_aminoTrfase"/>
</dbReference>
<dbReference type="GO" id="GO:0030170">
    <property type="term" value="F:pyridoxal phosphate binding"/>
    <property type="evidence" value="ECO:0007669"/>
    <property type="project" value="InterPro"/>
</dbReference>
<dbReference type="InterPro" id="IPR004839">
    <property type="entry name" value="Aminotransferase_I/II_large"/>
</dbReference>
<dbReference type="InterPro" id="IPR015421">
    <property type="entry name" value="PyrdxlP-dep_Trfase_major"/>
</dbReference>
<comment type="cofactor">
    <cofactor evidence="1 4 5">
        <name>pyridoxal 5'-phosphate</name>
        <dbReference type="ChEBI" id="CHEBI:597326"/>
    </cofactor>
</comment>
<reference evidence="7" key="1">
    <citation type="submission" date="2018-02" db="EMBL/GenBank/DDBJ databases">
        <authorList>
            <person name="Cohen D.B."/>
            <person name="Kent A.D."/>
        </authorList>
    </citation>
    <scope>NUCLEOTIDE SEQUENCE</scope>
</reference>